<dbReference type="EMBL" id="CAJNOW010021104">
    <property type="protein sequence ID" value="CAF1682765.1"/>
    <property type="molecule type" value="Genomic_DNA"/>
</dbReference>
<comment type="caution">
    <text evidence="3">The sequence shown here is derived from an EMBL/GenBank/DDBJ whole genome shotgun (WGS) entry which is preliminary data.</text>
</comment>
<evidence type="ECO:0000313" key="4">
    <source>
        <dbReference type="Proteomes" id="UP000663834"/>
    </source>
</evidence>
<dbReference type="Pfam" id="PF00008">
    <property type="entry name" value="EGF"/>
    <property type="match status" value="1"/>
</dbReference>
<feature type="domain" description="EGF-like" evidence="2">
    <location>
        <begin position="215"/>
        <end position="260"/>
    </location>
</feature>
<gene>
    <name evidence="3" type="ORF">KQP761_LOCUS37232</name>
</gene>
<feature type="disulfide bond" evidence="1">
    <location>
        <begin position="167"/>
        <end position="176"/>
    </location>
</feature>
<dbReference type="InterPro" id="IPR050906">
    <property type="entry name" value="Notch_signaling"/>
</dbReference>
<dbReference type="PROSITE" id="PS50026">
    <property type="entry name" value="EGF_3"/>
    <property type="match status" value="2"/>
</dbReference>
<dbReference type="InterPro" id="IPR000742">
    <property type="entry name" value="EGF"/>
</dbReference>
<dbReference type="Proteomes" id="UP000663834">
    <property type="component" value="Unassembled WGS sequence"/>
</dbReference>
<feature type="non-terminal residue" evidence="3">
    <location>
        <position position="273"/>
    </location>
</feature>
<keyword evidence="1" id="KW-1015">Disulfide bond</keyword>
<organism evidence="3 4">
    <name type="scientific">Rotaria magnacalcarata</name>
    <dbReference type="NCBI Taxonomy" id="392030"/>
    <lineage>
        <taxon>Eukaryota</taxon>
        <taxon>Metazoa</taxon>
        <taxon>Spiralia</taxon>
        <taxon>Gnathifera</taxon>
        <taxon>Rotifera</taxon>
        <taxon>Eurotatoria</taxon>
        <taxon>Bdelloidea</taxon>
        <taxon>Philodinida</taxon>
        <taxon>Philodinidae</taxon>
        <taxon>Rotaria</taxon>
    </lineage>
</organism>
<evidence type="ECO:0000256" key="1">
    <source>
        <dbReference type="PROSITE-ProRule" id="PRU00076"/>
    </source>
</evidence>
<feature type="domain" description="EGF-like" evidence="2">
    <location>
        <begin position="138"/>
        <end position="177"/>
    </location>
</feature>
<dbReference type="Gene3D" id="2.10.25.10">
    <property type="entry name" value="Laminin"/>
    <property type="match status" value="1"/>
</dbReference>
<feature type="disulfide bond" evidence="1">
    <location>
        <begin position="142"/>
        <end position="152"/>
    </location>
</feature>
<dbReference type="OrthoDB" id="10058564at2759"/>
<evidence type="ECO:0000313" key="3">
    <source>
        <dbReference type="EMBL" id="CAF1682765.1"/>
    </source>
</evidence>
<dbReference type="PANTHER" id="PTHR24044:SF420">
    <property type="entry name" value="DELTA AND NOTCH-LIKE EPIDERMAL GROWTH FACTOR-RELATED RECEPTOR ISOFORM X1"/>
    <property type="match status" value="1"/>
</dbReference>
<accession>A0A816H6U7</accession>
<evidence type="ECO:0000259" key="2">
    <source>
        <dbReference type="PROSITE" id="PS50026"/>
    </source>
</evidence>
<dbReference type="PROSITE" id="PS01186">
    <property type="entry name" value="EGF_2"/>
    <property type="match status" value="2"/>
</dbReference>
<name>A0A816H6U7_9BILA</name>
<proteinExistence type="predicted"/>
<comment type="caution">
    <text evidence="1">Lacks conserved residue(s) required for the propagation of feature annotation.</text>
</comment>
<keyword evidence="1" id="KW-0245">EGF-like domain</keyword>
<dbReference type="PROSITE" id="PS00022">
    <property type="entry name" value="EGF_1"/>
    <property type="match status" value="2"/>
</dbReference>
<dbReference type="SMART" id="SM00181">
    <property type="entry name" value="EGF"/>
    <property type="match status" value="2"/>
</dbReference>
<reference evidence="3" key="1">
    <citation type="submission" date="2021-02" db="EMBL/GenBank/DDBJ databases">
        <authorList>
            <person name="Nowell W R."/>
        </authorList>
    </citation>
    <scope>NUCLEOTIDE SEQUENCE</scope>
</reference>
<dbReference type="CDD" id="cd00054">
    <property type="entry name" value="EGF_CA"/>
    <property type="match status" value="1"/>
</dbReference>
<feature type="disulfide bond" evidence="1">
    <location>
        <begin position="250"/>
        <end position="259"/>
    </location>
</feature>
<sequence length="273" mass="30988">MNPPIDDRKEYSNNFLSTNSPIYERFSQHTPRCHRGFDLRVWLNNEKNLTRTTCFCPPSFYGDMCQYQNQRISLTIQFRVLSDSWSTLFAIIVSLIDHNIYEKVSLSYRGSLLYPIKFPFLPVHRLAYIGVIPQNDSNLLTCSDAKCIHGRCIKYSNNPKSENFCQCYKGWSGKYCAIPYNCTCASDSICLGTSANNRSICVCSVYKFGSRCLLTDRICEVNNNLTCQNNGRCIPTNDDMISNDKFKCICPKGYSGERCQTIDNSMGVGVGGI</sequence>
<dbReference type="AlphaFoldDB" id="A0A816H6U7"/>
<protein>
    <recommendedName>
        <fullName evidence="2">EGF-like domain-containing protein</fullName>
    </recommendedName>
</protein>
<dbReference type="SUPFAM" id="SSF57196">
    <property type="entry name" value="EGF/Laminin"/>
    <property type="match status" value="1"/>
</dbReference>
<dbReference type="PANTHER" id="PTHR24044">
    <property type="entry name" value="NOTCH LIGAND FAMILY MEMBER"/>
    <property type="match status" value="1"/>
</dbReference>